<feature type="transmembrane region" description="Helical" evidence="5">
    <location>
        <begin position="459"/>
        <end position="482"/>
    </location>
</feature>
<feature type="transmembrane region" description="Helical" evidence="5">
    <location>
        <begin position="110"/>
        <end position="132"/>
    </location>
</feature>
<evidence type="ECO:0000313" key="6">
    <source>
        <dbReference type="EMBL" id="OON22296.1"/>
    </source>
</evidence>
<dbReference type="SUPFAM" id="SSF103473">
    <property type="entry name" value="MFS general substrate transporter"/>
    <property type="match status" value="1"/>
</dbReference>
<dbReference type="AlphaFoldDB" id="A0A1S8X6L2"/>
<proteinExistence type="predicted"/>
<organism evidence="6 7">
    <name type="scientific">Opisthorchis viverrini</name>
    <name type="common">Southeast Asian liver fluke</name>
    <dbReference type="NCBI Taxonomy" id="6198"/>
    <lineage>
        <taxon>Eukaryota</taxon>
        <taxon>Metazoa</taxon>
        <taxon>Spiralia</taxon>
        <taxon>Lophotrochozoa</taxon>
        <taxon>Platyhelminthes</taxon>
        <taxon>Trematoda</taxon>
        <taxon>Digenea</taxon>
        <taxon>Opisthorchiida</taxon>
        <taxon>Opisthorchiata</taxon>
        <taxon>Opisthorchiidae</taxon>
        <taxon>Opisthorchis</taxon>
    </lineage>
</organism>
<feature type="transmembrane region" description="Helical" evidence="5">
    <location>
        <begin position="74"/>
        <end position="98"/>
    </location>
</feature>
<feature type="transmembrane region" description="Helical" evidence="5">
    <location>
        <begin position="138"/>
        <end position="157"/>
    </location>
</feature>
<evidence type="ECO:0000256" key="2">
    <source>
        <dbReference type="ARBA" id="ARBA00022692"/>
    </source>
</evidence>
<feature type="transmembrane region" description="Helical" evidence="5">
    <location>
        <begin position="178"/>
        <end position="203"/>
    </location>
</feature>
<name>A0A1S8X6L2_OPIVI</name>
<evidence type="ECO:0000313" key="7">
    <source>
        <dbReference type="Proteomes" id="UP000243686"/>
    </source>
</evidence>
<feature type="transmembrane region" description="Helical" evidence="5">
    <location>
        <begin position="209"/>
        <end position="228"/>
    </location>
</feature>
<dbReference type="PANTHER" id="PTHR23507:SF1">
    <property type="entry name" value="FI18259P1-RELATED"/>
    <property type="match status" value="1"/>
</dbReference>
<evidence type="ECO:0000256" key="3">
    <source>
        <dbReference type="ARBA" id="ARBA00022989"/>
    </source>
</evidence>
<feature type="transmembrane region" description="Helical" evidence="5">
    <location>
        <begin position="396"/>
        <end position="418"/>
    </location>
</feature>
<dbReference type="InterPro" id="IPR036259">
    <property type="entry name" value="MFS_trans_sf"/>
</dbReference>
<evidence type="ECO:0000256" key="4">
    <source>
        <dbReference type="ARBA" id="ARBA00023136"/>
    </source>
</evidence>
<evidence type="ECO:0000256" key="5">
    <source>
        <dbReference type="SAM" id="Phobius"/>
    </source>
</evidence>
<dbReference type="EMBL" id="KV891820">
    <property type="protein sequence ID" value="OON22296.1"/>
    <property type="molecule type" value="Genomic_DNA"/>
</dbReference>
<gene>
    <name evidence="6" type="ORF">X801_01801</name>
</gene>
<dbReference type="Pfam" id="PF07690">
    <property type="entry name" value="MFS_1"/>
    <property type="match status" value="1"/>
</dbReference>
<keyword evidence="2 5" id="KW-0812">Transmembrane</keyword>
<comment type="subcellular location">
    <subcellularLocation>
        <location evidence="1">Membrane</location>
        <topology evidence="1">Multi-pass membrane protein</topology>
    </subcellularLocation>
</comment>
<keyword evidence="4 5" id="KW-0472">Membrane</keyword>
<feature type="transmembrane region" description="Helical" evidence="5">
    <location>
        <begin position="340"/>
        <end position="359"/>
    </location>
</feature>
<dbReference type="InterPro" id="IPR011701">
    <property type="entry name" value="MFS"/>
</dbReference>
<evidence type="ECO:0000256" key="1">
    <source>
        <dbReference type="ARBA" id="ARBA00004141"/>
    </source>
</evidence>
<protein>
    <submittedName>
        <fullName evidence="6">Transporter, major facilitator family protein</fullName>
    </submittedName>
</protein>
<keyword evidence="7" id="KW-1185">Reference proteome</keyword>
<dbReference type="Gene3D" id="1.20.1250.20">
    <property type="entry name" value="MFS general substrate transporter like domains"/>
    <property type="match status" value="1"/>
</dbReference>
<dbReference type="GO" id="GO:0022857">
    <property type="term" value="F:transmembrane transporter activity"/>
    <property type="evidence" value="ECO:0007669"/>
    <property type="project" value="InterPro"/>
</dbReference>
<dbReference type="GO" id="GO:0016020">
    <property type="term" value="C:membrane"/>
    <property type="evidence" value="ECO:0007669"/>
    <property type="project" value="UniProtKB-SubCell"/>
</dbReference>
<keyword evidence="3 5" id="KW-1133">Transmembrane helix</keyword>
<dbReference type="PANTHER" id="PTHR23507">
    <property type="entry name" value="ZGC:174356"/>
    <property type="match status" value="1"/>
</dbReference>
<reference evidence="6 7" key="1">
    <citation type="submission" date="2015-03" db="EMBL/GenBank/DDBJ databases">
        <title>Draft genome of the nematode, Opisthorchis viverrini.</title>
        <authorList>
            <person name="Mitreva M."/>
        </authorList>
    </citation>
    <scope>NUCLEOTIDE SEQUENCE [LARGE SCALE GENOMIC DNA]</scope>
    <source>
        <strain evidence="6">Khon Kaen</strain>
    </source>
</reference>
<dbReference type="Proteomes" id="UP000243686">
    <property type="component" value="Unassembled WGS sequence"/>
</dbReference>
<sequence>MTFSAATRIHIYSTACSALVNASIDGNLCQDNKHKDYQFTKENDSDFLVEVNVNQTNEPAVLHFLSKEIEIQRLAGLLLIFYRVLFNLPATITCLLYGSLSNKIGRKWAMLIPSFGAMMACGWFACSLVPHLMPIPEAISFLLVGALSYGICGKSNAMSMGANSYITDLSNTKERTKLLGQLLGVNCFGLCIGSGLLALFYRYQGYAEILMFAASINGLLTLLFIFVVQESREITTRPILQAKRSKPNTMENGLGTRSRDIANPESDDLDRHTGNYCMKIIHVLKHSYVFLFKKRENDMRAVLLILFGSVLFNQMTKSGEQDAILLFVTNKPFRWGPETYGYYLTVYYGCMATLLTFILPIIEAKICPRDTTLIVIGMTMKIARLLSMGLSESTVLIFVAAVAGSAAGFISSGARSLISKLVNDDDVGASFAIVSCMETVANLFGGSLFTAIYNLTITVFPGAVFIIDAILHSGMLGGFIWLRYKIAEFEAKSGSTEVETDVLCPSTTEDGNKYRKTPCLTAPILNHCEDLVTTSMYLKSPLFCCLSPFNQVQLIMRETRAFTYAFQKSAVIHC</sequence>
<feature type="transmembrane region" description="Helical" evidence="5">
    <location>
        <begin position="430"/>
        <end position="453"/>
    </location>
</feature>
<accession>A0A1S8X6L2</accession>